<comment type="caution">
    <text evidence="3">The sequence shown here is derived from an EMBL/GenBank/DDBJ whole genome shotgun (WGS) entry which is preliminary data.</text>
</comment>
<gene>
    <name evidence="3" type="ORF">QOZ88_18725</name>
</gene>
<accession>A0ABT9IGK4</accession>
<dbReference type="Gene3D" id="3.40.50.300">
    <property type="entry name" value="P-loop containing nucleotide triphosphate hydrolases"/>
    <property type="match status" value="1"/>
</dbReference>
<feature type="domain" description="D-glutamate N-acetyltransferase-like N-terminal" evidence="2">
    <location>
        <begin position="40"/>
        <end position="132"/>
    </location>
</feature>
<organism evidence="3 4">
    <name type="scientific">Blastococcus carthaginiensis</name>
    <dbReference type="NCBI Taxonomy" id="3050034"/>
    <lineage>
        <taxon>Bacteria</taxon>
        <taxon>Bacillati</taxon>
        <taxon>Actinomycetota</taxon>
        <taxon>Actinomycetes</taxon>
        <taxon>Geodermatophilales</taxon>
        <taxon>Geodermatophilaceae</taxon>
        <taxon>Blastococcus</taxon>
    </lineage>
</organism>
<sequence length="347" mass="35443">MSGERLAVLTGGQLAESYAKTAHGVLRYGTREVVCVVDPAHTGRRAVDVVPFCVSPAPVVADVAAARELGATTVLLGVAPLGGRLTAAWREALLTALRLGMHVEAGLHTDLGADPELAAAARASGVGIHDLRAVPDDLGVPLAGPVGARVVHTVGSDCAIGKMSVVLELDRAARDRGLRSVFVATGQTGVAISGWGMAVDHVISDFVAGAADRLVREGAGRGDLLWLEGQGSIYHPAYSGVTLGLLHGSSADALVLCHRAGRTAIADYPATALPPLAEIVRGYEQAAGWVRPVRVAAVALNTAGLDDAAAQRAVEDAAAETGLVTDDVVRSGADRVLDAVLAALDRG</sequence>
<dbReference type="PANTHER" id="PTHR40690:SF1">
    <property type="entry name" value="DUF1611 DOMAIN-CONTAINING PROTEIN"/>
    <property type="match status" value="1"/>
</dbReference>
<dbReference type="Pfam" id="PF17396">
    <property type="entry name" value="DUF1611_N"/>
    <property type="match status" value="1"/>
</dbReference>
<dbReference type="RefSeq" id="WP_306001227.1">
    <property type="nucleotide sequence ID" value="NZ_JASNFN010000029.1"/>
</dbReference>
<name>A0ABT9IGK4_9ACTN</name>
<feature type="domain" description="D-glutamate N-acetyltransferase-like C-terminal" evidence="1">
    <location>
        <begin position="146"/>
        <end position="337"/>
    </location>
</feature>
<dbReference type="PANTHER" id="PTHR40690">
    <property type="entry name" value="GLL3100 PROTEIN"/>
    <property type="match status" value="1"/>
</dbReference>
<dbReference type="InterPro" id="IPR035402">
    <property type="entry name" value="DgcN-like_N"/>
</dbReference>
<dbReference type="Proteomes" id="UP001233673">
    <property type="component" value="Unassembled WGS sequence"/>
</dbReference>
<keyword evidence="4" id="KW-1185">Reference proteome</keyword>
<dbReference type="InterPro" id="IPR027417">
    <property type="entry name" value="P-loop_NTPase"/>
</dbReference>
<evidence type="ECO:0000259" key="2">
    <source>
        <dbReference type="Pfam" id="PF17396"/>
    </source>
</evidence>
<proteinExistence type="predicted"/>
<dbReference type="PIRSF" id="PIRSF026760">
    <property type="entry name" value="UCP026760"/>
    <property type="match status" value="1"/>
</dbReference>
<evidence type="ECO:0000259" key="1">
    <source>
        <dbReference type="Pfam" id="PF07755"/>
    </source>
</evidence>
<protein>
    <submittedName>
        <fullName evidence="3">DUF1611 domain-containing protein</fullName>
    </submittedName>
</protein>
<dbReference type="EMBL" id="JASNFN010000029">
    <property type="protein sequence ID" value="MDP5184676.1"/>
    <property type="molecule type" value="Genomic_DNA"/>
</dbReference>
<dbReference type="Gene3D" id="3.40.50.720">
    <property type="entry name" value="NAD(P)-binding Rossmann-like Domain"/>
    <property type="match status" value="1"/>
</dbReference>
<dbReference type="InterPro" id="IPR011669">
    <property type="entry name" value="DgcN-like"/>
</dbReference>
<dbReference type="SUPFAM" id="SSF52540">
    <property type="entry name" value="P-loop containing nucleoside triphosphate hydrolases"/>
    <property type="match status" value="1"/>
</dbReference>
<reference evidence="4" key="1">
    <citation type="submission" date="2023-05" db="EMBL/GenBank/DDBJ databases">
        <title>Draft genome of Pseudofrankia sp. BMG5.37.</title>
        <authorList>
            <person name="Gtari M."/>
            <person name="Ghodhbane F."/>
            <person name="Sbissi I."/>
        </authorList>
    </citation>
    <scope>NUCLEOTIDE SEQUENCE [LARGE SCALE GENOMIC DNA]</scope>
    <source>
        <strain evidence="4">BMG 814</strain>
    </source>
</reference>
<evidence type="ECO:0000313" key="4">
    <source>
        <dbReference type="Proteomes" id="UP001233673"/>
    </source>
</evidence>
<dbReference type="InterPro" id="IPR035086">
    <property type="entry name" value="DgcN-like_C"/>
</dbReference>
<evidence type="ECO:0000313" key="3">
    <source>
        <dbReference type="EMBL" id="MDP5184676.1"/>
    </source>
</evidence>
<dbReference type="Pfam" id="PF07755">
    <property type="entry name" value="DUF1611"/>
    <property type="match status" value="1"/>
</dbReference>